<accession>A0A074ZW01</accession>
<sequence length="166" mass="18456">MGRVCIKFLPSLTQTESPIWCGLTGIIALEQEDCPITSFPCLAVTPPEGNTRAEILSGCPKNNRGAESTSQRNNRRQYRIILDSERKRSAVALFRCLPAMPPEGSTRARILPGRPSLDRRSRVAEVGFEPRTFRSVNSRSSHLGRLAQEEELANYLKAQKSSPSED</sequence>
<dbReference type="Proteomes" id="UP000054324">
    <property type="component" value="Unassembled WGS sequence"/>
</dbReference>
<evidence type="ECO:0000256" key="1">
    <source>
        <dbReference type="SAM" id="MobiDB-lite"/>
    </source>
</evidence>
<dbReference type="OrthoDB" id="5062908at2759"/>
<proteinExistence type="predicted"/>
<dbReference type="RefSeq" id="XP_009176884.1">
    <property type="nucleotide sequence ID" value="XM_009178620.1"/>
</dbReference>
<evidence type="ECO:0000313" key="3">
    <source>
        <dbReference type="Proteomes" id="UP000054324"/>
    </source>
</evidence>
<dbReference type="GeneID" id="20326003"/>
<organism evidence="2 3">
    <name type="scientific">Opisthorchis viverrini</name>
    <name type="common">Southeast Asian liver fluke</name>
    <dbReference type="NCBI Taxonomy" id="6198"/>
    <lineage>
        <taxon>Eukaryota</taxon>
        <taxon>Metazoa</taxon>
        <taxon>Spiralia</taxon>
        <taxon>Lophotrochozoa</taxon>
        <taxon>Platyhelminthes</taxon>
        <taxon>Trematoda</taxon>
        <taxon>Digenea</taxon>
        <taxon>Opisthorchiida</taxon>
        <taxon>Opisthorchiata</taxon>
        <taxon>Opisthorchiidae</taxon>
        <taxon>Opisthorchis</taxon>
    </lineage>
</organism>
<dbReference type="AlphaFoldDB" id="A0A074ZW01"/>
<gene>
    <name evidence="2" type="ORF">T265_11835</name>
</gene>
<dbReference type="KEGG" id="ovi:T265_11835"/>
<evidence type="ECO:0000313" key="2">
    <source>
        <dbReference type="EMBL" id="KER19369.1"/>
    </source>
</evidence>
<dbReference type="EMBL" id="KL597232">
    <property type="protein sequence ID" value="KER19369.1"/>
    <property type="molecule type" value="Genomic_DNA"/>
</dbReference>
<feature type="region of interest" description="Disordered" evidence="1">
    <location>
        <begin position="58"/>
        <end position="78"/>
    </location>
</feature>
<reference evidence="2 3" key="1">
    <citation type="submission" date="2013-11" db="EMBL/GenBank/DDBJ databases">
        <title>Opisthorchis viverrini - life in the bile duct.</title>
        <authorList>
            <person name="Young N.D."/>
            <person name="Nagarajan N."/>
            <person name="Lin S.J."/>
            <person name="Korhonen P.K."/>
            <person name="Jex A.R."/>
            <person name="Hall R.S."/>
            <person name="Safavi-Hemami H."/>
            <person name="Kaewkong W."/>
            <person name="Bertrand D."/>
            <person name="Gao S."/>
            <person name="Seet Q."/>
            <person name="Wongkham S."/>
            <person name="Teh B.T."/>
            <person name="Wongkham C."/>
            <person name="Intapan P.M."/>
            <person name="Maleewong W."/>
            <person name="Yang X."/>
            <person name="Hu M."/>
            <person name="Wang Z."/>
            <person name="Hofmann A."/>
            <person name="Sternberg P.W."/>
            <person name="Tan P."/>
            <person name="Wang J."/>
            <person name="Gasser R.B."/>
        </authorList>
    </citation>
    <scope>NUCLEOTIDE SEQUENCE [LARGE SCALE GENOMIC DNA]</scope>
</reference>
<name>A0A074ZW01_OPIVI</name>
<dbReference type="CTD" id="20326003"/>
<keyword evidence="3" id="KW-1185">Reference proteome</keyword>
<protein>
    <submittedName>
        <fullName evidence="2">Uncharacterized protein</fullName>
    </submittedName>
</protein>